<dbReference type="GO" id="GO:0008233">
    <property type="term" value="F:peptidase activity"/>
    <property type="evidence" value="ECO:0007669"/>
    <property type="project" value="UniProtKB-KW"/>
</dbReference>
<evidence type="ECO:0000256" key="1">
    <source>
        <dbReference type="ARBA" id="ARBA00022612"/>
    </source>
</evidence>
<dbReference type="GO" id="GO:0006508">
    <property type="term" value="P:proteolysis"/>
    <property type="evidence" value="ECO:0007669"/>
    <property type="project" value="UniProtKB-KW"/>
</dbReference>
<keyword evidence="2" id="KW-0645">Protease</keyword>
<dbReference type="InterPro" id="IPR054613">
    <property type="entry name" value="Peptidase_S78_dom"/>
</dbReference>
<accession>A0A1T3NTD3</accession>
<dbReference type="STRING" id="159449.B4N89_02370"/>
<evidence type="ECO:0000256" key="2">
    <source>
        <dbReference type="ARBA" id="ARBA00022670"/>
    </source>
</evidence>
<protein>
    <recommendedName>
        <fullName evidence="4">Prohead serine protease domain-containing protein</fullName>
    </recommendedName>
</protein>
<comment type="caution">
    <text evidence="5">The sequence shown here is derived from an EMBL/GenBank/DDBJ whole genome shotgun (WGS) entry which is preliminary data.</text>
</comment>
<feature type="domain" description="Prohead serine protease" evidence="4">
    <location>
        <begin position="34"/>
        <end position="172"/>
    </location>
</feature>
<proteinExistence type="predicted"/>
<keyword evidence="6" id="KW-1185">Reference proteome</keyword>
<dbReference type="AlphaFoldDB" id="A0A1T3NTD3"/>
<reference evidence="5 6" key="1">
    <citation type="submission" date="2017-03" db="EMBL/GenBank/DDBJ databases">
        <title>Draft genome sequence of Streptomyces scabrisporus NF3, endophyte isolated from Amphipterygium adstringens.</title>
        <authorList>
            <person name="Vazquez M."/>
            <person name="Ceapa C.D."/>
            <person name="Rodriguez Luna D."/>
            <person name="Sanchez Esquivel S."/>
        </authorList>
    </citation>
    <scope>NUCLEOTIDE SEQUENCE [LARGE SCALE GENOMIC DNA]</scope>
    <source>
        <strain evidence="5 6">NF3</strain>
    </source>
</reference>
<keyword evidence="1" id="KW-1188">Viral release from host cell</keyword>
<dbReference type="EMBL" id="MWQN01000001">
    <property type="protein sequence ID" value="OPC79942.1"/>
    <property type="molecule type" value="Genomic_DNA"/>
</dbReference>
<evidence type="ECO:0000313" key="6">
    <source>
        <dbReference type="Proteomes" id="UP000190037"/>
    </source>
</evidence>
<evidence type="ECO:0000259" key="4">
    <source>
        <dbReference type="Pfam" id="PF04586"/>
    </source>
</evidence>
<organism evidence="5 6">
    <name type="scientific">Embleya scabrispora</name>
    <dbReference type="NCBI Taxonomy" id="159449"/>
    <lineage>
        <taxon>Bacteria</taxon>
        <taxon>Bacillati</taxon>
        <taxon>Actinomycetota</taxon>
        <taxon>Actinomycetes</taxon>
        <taxon>Kitasatosporales</taxon>
        <taxon>Streptomycetaceae</taxon>
        <taxon>Embleya</taxon>
    </lineage>
</organism>
<sequence length="238" mass="26129">MPPVRPGLPGPRRGPHPNERVSIVIEYRTVEVIESRIDDGEDGTFEGWGCRFGVVDSYGTTFHPKAFRKGGLKARDSFALLFMHDPYTPLGTFRAEERDDVGLWIGGRYDDTPDGATGRTRARSGSAAELSVGFVRTDLPPVDKLVEMSEEAYRDVMDNIRGARLVEVSQITARMASVPGSKLTTVRSALDDLYGADDTPDLLAVEAERARRTGAQVPSRRRELLAARARLTMAVPLG</sequence>
<dbReference type="Proteomes" id="UP000190037">
    <property type="component" value="Unassembled WGS sequence"/>
</dbReference>
<name>A0A1T3NTD3_9ACTN</name>
<evidence type="ECO:0000313" key="5">
    <source>
        <dbReference type="EMBL" id="OPC79942.1"/>
    </source>
</evidence>
<dbReference type="Pfam" id="PF04586">
    <property type="entry name" value="Peptidase_S78"/>
    <property type="match status" value="1"/>
</dbReference>
<evidence type="ECO:0000256" key="3">
    <source>
        <dbReference type="ARBA" id="ARBA00022801"/>
    </source>
</evidence>
<keyword evidence="3" id="KW-0378">Hydrolase</keyword>
<gene>
    <name evidence="5" type="ORF">B4N89_02370</name>
</gene>